<dbReference type="AlphaFoldDB" id="A0A8T0IFJ0"/>
<keyword evidence="5" id="KW-1185">Reference proteome</keyword>
<sequence>MAFVAVKPLPASSFVVLQRPGLGFGRARQSSLARVALPALRLRLQSSVRCSAEDGEGAKTEVPEVPEVAERLQQESAGEEVESRNEEAFGGWSAVDSEPEQESGGSWKAGVMRVGAGFVLAIGVSLISYSYFQKQGKKLAQSPSPEASTQESKVVHAAPPPQETNSKTSSPEADYLDDDVTFDDFSKKAGGDDFDEELEESTFADKHQDERERKKQAVSNRIDQNDEKAVKEFDSDTQVRDWKVVVPAFVDRMQELAVSALQALKVVEDGIDPGAVCTRRHYARWLIATSSILTRSSANKVLPAMYIEEETELAFDDVTPEDPDFAAIQGLAEAGLIPSNLSSMDTQSGEDESGGVLFNPDSPLSRQDLVSWKVALDRRSLPDITKEDFEAQSGFMDVDRIDSIAWPAIVSDLYSGDNSIITTAFGFTRMFQPQKPATNGQAAIALTSGDTSEQLGEEMARLEAEKMADEAVAADAVMEARTQKEVKALFDGEIETERKLREEAEKRLEEVKSTLEKVTAERESEKESLLKSQAAVEAQKSLLQEIQQKVDEQLHALATIEVEVSYEKERLKKLTAKLEEDQESAARLKWEIDSEKKALVLARLSAEEEVQRARAQAKVLEEARQRWASQGIEVNVDKSFDEDNIPGPSWSFSGGNSKLEKMLQRAPLQDVMEKGEDLKTRVNNGVIGFWHAILEVLSRFYHRILELLGAIRWRASELSQGTFTTVSHRVQDTGSVVAEKFRGAQSAVSDISAGAVDGTKRFADGCRSEIGKITQRFKHD</sequence>
<feature type="compositionally biased region" description="Polar residues" evidence="2">
    <location>
        <begin position="141"/>
        <end position="152"/>
    </location>
</feature>
<evidence type="ECO:0000313" key="4">
    <source>
        <dbReference type="EMBL" id="KAG0582142.1"/>
    </source>
</evidence>
<proteinExistence type="predicted"/>
<accession>A0A8T0IFJ0</accession>
<feature type="coiled-coil region" evidence="1">
    <location>
        <begin position="494"/>
        <end position="630"/>
    </location>
</feature>
<dbReference type="EMBL" id="CM026423">
    <property type="protein sequence ID" value="KAG0582142.1"/>
    <property type="molecule type" value="Genomic_DNA"/>
</dbReference>
<dbReference type="PROSITE" id="PS51272">
    <property type="entry name" value="SLH"/>
    <property type="match status" value="1"/>
</dbReference>
<dbReference type="PANTHER" id="PTHR33740:SF3">
    <property type="entry name" value="GPI-ANCHORED ADHESIN-LIKE PROTEIN"/>
    <property type="match status" value="1"/>
</dbReference>
<dbReference type="Proteomes" id="UP000822688">
    <property type="component" value="Chromosome 3"/>
</dbReference>
<comment type="caution">
    <text evidence="4">The sequence shown here is derived from an EMBL/GenBank/DDBJ whole genome shotgun (WGS) entry which is preliminary data.</text>
</comment>
<name>A0A8T0IFJ0_CERPU</name>
<dbReference type="PANTHER" id="PTHR33740">
    <property type="entry name" value="GPI-ANCHORED ADHESIN-LIKE PROTEIN"/>
    <property type="match status" value="1"/>
</dbReference>
<gene>
    <name evidence="4" type="ORF">KC19_3G037100</name>
</gene>
<organism evidence="4 5">
    <name type="scientific">Ceratodon purpureus</name>
    <name type="common">Fire moss</name>
    <name type="synonym">Dicranum purpureum</name>
    <dbReference type="NCBI Taxonomy" id="3225"/>
    <lineage>
        <taxon>Eukaryota</taxon>
        <taxon>Viridiplantae</taxon>
        <taxon>Streptophyta</taxon>
        <taxon>Embryophyta</taxon>
        <taxon>Bryophyta</taxon>
        <taxon>Bryophytina</taxon>
        <taxon>Bryopsida</taxon>
        <taxon>Dicranidae</taxon>
        <taxon>Pseudoditrichales</taxon>
        <taxon>Ditrichaceae</taxon>
        <taxon>Ceratodon</taxon>
    </lineage>
</organism>
<dbReference type="InterPro" id="IPR001119">
    <property type="entry name" value="SLH_dom"/>
</dbReference>
<feature type="region of interest" description="Disordered" evidence="2">
    <location>
        <begin position="74"/>
        <end position="106"/>
    </location>
</feature>
<feature type="region of interest" description="Disordered" evidence="2">
    <location>
        <begin position="141"/>
        <end position="219"/>
    </location>
</feature>
<evidence type="ECO:0000259" key="3">
    <source>
        <dbReference type="PROSITE" id="PS51272"/>
    </source>
</evidence>
<keyword evidence="1" id="KW-0175">Coiled coil</keyword>
<evidence type="ECO:0000256" key="2">
    <source>
        <dbReference type="SAM" id="MobiDB-lite"/>
    </source>
</evidence>
<reference evidence="4" key="1">
    <citation type="submission" date="2020-06" db="EMBL/GenBank/DDBJ databases">
        <title>WGS assembly of Ceratodon purpureus strain R40.</title>
        <authorList>
            <person name="Carey S.B."/>
            <person name="Jenkins J."/>
            <person name="Shu S."/>
            <person name="Lovell J.T."/>
            <person name="Sreedasyam A."/>
            <person name="Maumus F."/>
            <person name="Tiley G.P."/>
            <person name="Fernandez-Pozo N."/>
            <person name="Barry K."/>
            <person name="Chen C."/>
            <person name="Wang M."/>
            <person name="Lipzen A."/>
            <person name="Daum C."/>
            <person name="Saski C.A."/>
            <person name="Payton A.C."/>
            <person name="Mcbreen J.C."/>
            <person name="Conrad R.E."/>
            <person name="Kollar L.M."/>
            <person name="Olsson S."/>
            <person name="Huttunen S."/>
            <person name="Landis J.B."/>
            <person name="Wickett N.J."/>
            <person name="Johnson M.G."/>
            <person name="Rensing S.A."/>
            <person name="Grimwood J."/>
            <person name="Schmutz J."/>
            <person name="Mcdaniel S.F."/>
        </authorList>
    </citation>
    <scope>NUCLEOTIDE SEQUENCE</scope>
    <source>
        <strain evidence="4">R40</strain>
    </source>
</reference>
<feature type="compositionally biased region" description="Acidic residues" evidence="2">
    <location>
        <begin position="192"/>
        <end position="202"/>
    </location>
</feature>
<feature type="compositionally biased region" description="Basic and acidic residues" evidence="2">
    <location>
        <begin position="203"/>
        <end position="215"/>
    </location>
</feature>
<evidence type="ECO:0000313" key="5">
    <source>
        <dbReference type="Proteomes" id="UP000822688"/>
    </source>
</evidence>
<evidence type="ECO:0000256" key="1">
    <source>
        <dbReference type="SAM" id="Coils"/>
    </source>
</evidence>
<protein>
    <recommendedName>
        <fullName evidence="3">SLH domain-containing protein</fullName>
    </recommendedName>
</protein>
<feature type="domain" description="SLH" evidence="3">
    <location>
        <begin position="311"/>
        <end position="387"/>
    </location>
</feature>